<feature type="region of interest" description="Disordered" evidence="5">
    <location>
        <begin position="91"/>
        <end position="153"/>
    </location>
</feature>
<feature type="region of interest" description="Disordered" evidence="5">
    <location>
        <begin position="1236"/>
        <end position="1260"/>
    </location>
</feature>
<evidence type="ECO:0000313" key="8">
    <source>
        <dbReference type="Proteomes" id="UP000663852"/>
    </source>
</evidence>
<feature type="compositionally biased region" description="Polar residues" evidence="5">
    <location>
        <begin position="1247"/>
        <end position="1257"/>
    </location>
</feature>
<feature type="compositionally biased region" description="Low complexity" evidence="5">
    <location>
        <begin position="143"/>
        <end position="153"/>
    </location>
</feature>
<evidence type="ECO:0000256" key="1">
    <source>
        <dbReference type="ARBA" id="ARBA00021207"/>
    </source>
</evidence>
<dbReference type="GO" id="GO:0016791">
    <property type="term" value="F:phosphatase activity"/>
    <property type="evidence" value="ECO:0007669"/>
    <property type="project" value="InterPro"/>
</dbReference>
<dbReference type="PROSITE" id="PS50294">
    <property type="entry name" value="WD_REPEATS_REGION"/>
    <property type="match status" value="3"/>
</dbReference>
<dbReference type="Pfam" id="PF00400">
    <property type="entry name" value="WD40"/>
    <property type="match status" value="4"/>
</dbReference>
<evidence type="ECO:0000256" key="5">
    <source>
        <dbReference type="SAM" id="MobiDB-lite"/>
    </source>
</evidence>
<dbReference type="Gene3D" id="2.130.10.10">
    <property type="entry name" value="YVTN repeat-like/Quinoprotein amine dehydrogenase"/>
    <property type="match status" value="1"/>
</dbReference>
<dbReference type="Gene3D" id="3.60.10.10">
    <property type="entry name" value="Endonuclease/exonuclease/phosphatase"/>
    <property type="match status" value="1"/>
</dbReference>
<feature type="compositionally biased region" description="Low complexity" evidence="5">
    <location>
        <begin position="96"/>
        <end position="110"/>
    </location>
</feature>
<dbReference type="Proteomes" id="UP000663852">
    <property type="component" value="Unassembled WGS sequence"/>
</dbReference>
<dbReference type="InterPro" id="IPR000300">
    <property type="entry name" value="IPPc"/>
</dbReference>
<evidence type="ECO:0000256" key="2">
    <source>
        <dbReference type="ARBA" id="ARBA00022574"/>
    </source>
</evidence>
<keyword evidence="2 4" id="KW-0853">WD repeat</keyword>
<name>A0A814IQS3_ADIRI</name>
<feature type="repeat" description="WD" evidence="4">
    <location>
        <begin position="394"/>
        <end position="425"/>
    </location>
</feature>
<feature type="repeat" description="WD" evidence="4">
    <location>
        <begin position="533"/>
        <end position="567"/>
    </location>
</feature>
<dbReference type="SMART" id="SM00128">
    <property type="entry name" value="IPPc"/>
    <property type="match status" value="1"/>
</dbReference>
<keyword evidence="3" id="KW-0677">Repeat</keyword>
<evidence type="ECO:0000259" key="6">
    <source>
        <dbReference type="SMART" id="SM00128"/>
    </source>
</evidence>
<dbReference type="Pfam" id="PF22669">
    <property type="entry name" value="Exo_endo_phos2"/>
    <property type="match status" value="1"/>
</dbReference>
<dbReference type="PROSITE" id="PS50082">
    <property type="entry name" value="WD_REPEATS_2"/>
    <property type="match status" value="3"/>
</dbReference>
<feature type="compositionally biased region" description="Low complexity" evidence="5">
    <location>
        <begin position="314"/>
        <end position="323"/>
    </location>
</feature>
<dbReference type="GO" id="GO:0046856">
    <property type="term" value="P:phosphatidylinositol dephosphorylation"/>
    <property type="evidence" value="ECO:0007669"/>
    <property type="project" value="InterPro"/>
</dbReference>
<sequence length="1289" mass="147785">MTSSSDNDDSTSTDSDDESVFYDANSTPTTHEILTSFQQEPRWRIPSKQDTSTLPPEHFCAISLTENQLHDIQRRDKLQRLRGVDTRHNSSITVKSATDSSSILSSTSVTTEHDANNEDASSLSSSSTVDPSVNYTDNEPNRINSKNSTSSISKTTAINSSVKSGAANWTSYPIRIAASARGTGGYYSSKRPLSTTSEPNLVDLNTIDRITRYGELHPNGRKLNDEEILQQPIVRNLDDGRYIPLNATNPMDLTIMERIRETESMVALRRNSLINSANNSRKKSTVSLPDKTHDDLSMSSESSSQTVARSILERQSSGSSFRRTTSFRKQLTNLVVRNILRKRQSKIGNHDDDEDDTERALINDGSNGDLKYKASRYLKEQTQFDKTQLLQTIVNAHDGPIWCMRFSPDGNLLATCGQDTLLKVWILKLAQPHFSEFSQLTSNASQQQNEILTNRLHEFHRTISIDTVTSTINTKLGLNELQAPLYTKPFCEFSGHQAPVLDVAWSKSLFLLSSSMDKTVRLWHLSRSECLCYFRHVDFVSAIAFHPRDDRFFVSASLDGHVRLWNIPDKRVVYWSLIPAQASSQIPAAHANLITAVNFCDDGRKVTVGTFDGRFLVYNDSLQYDTVMNIGDKDGSRSHRSRKKRKKPYKITGIESMSSDNAKVLITSNDSRIRLYNIRSKEIERKYRGYSNQSSQIRASFSHDDQYIISGSEDSWFYIWRTEPNTNDNNTPINSRLTRRQRRYFHRAYERIRVHNTMVTSAIFAPNPTAIMNYVYSPNESSPSLFRSTPAAQSPTNLSNNRARLNCLLQRHPSDFVALHCQEVGGKDYEKHMHMLDQFLTALLQIPELSSEYTRHRLYFDSEYSSQETFTALGSAYFIRQNLSVQQWNFSNSTFHPVVNCQIFAGNVRNAQTLRKEKYPREFFPEAKWSRKGFTQTRWLINGFTFDLLNVHLFHDASNLLAAEHSPSIYSKCRRNALEYTLQNLSVDPDGKRVPYVIFGDFNFRLDAHRLVEHIADKRNDLIDKIKGKNSDEIAKIIIRNEDNKPRLTIEKKEFNLHENHDSFFNTNTKEAHKFDFESSSFNDYLYEYEKTFPPSYPYSEEHHEARSYLRARCPAWCDRILLSHSFKNFVDTKAKMPSYDIIGYDACVGDHKPVYLSLTVGLVQVALRGCSPAHHFFSSFILMGVRFHIINQSRHEMPSIVIVYCLFLGNYDDIRRWNGAPTYSNLLPETYSSERTKTRSEEIDYNSKNLPSSPASEKNDEHRTVHAHHLFFANIKHTFIRFLRETPV</sequence>
<dbReference type="PANTHER" id="PTHR14221:SF0">
    <property type="entry name" value="WD REPEAT-CONTAINING PROTEIN 44"/>
    <property type="match status" value="1"/>
</dbReference>
<feature type="compositionally biased region" description="Polar residues" evidence="5">
    <location>
        <begin position="128"/>
        <end position="142"/>
    </location>
</feature>
<protein>
    <recommendedName>
        <fullName evidence="1">WD repeat-containing protein 44</fullName>
    </recommendedName>
</protein>
<proteinExistence type="predicted"/>
<evidence type="ECO:0000256" key="4">
    <source>
        <dbReference type="PROSITE-ProRule" id="PRU00221"/>
    </source>
</evidence>
<dbReference type="InterPro" id="IPR015943">
    <property type="entry name" value="WD40/YVTN_repeat-like_dom_sf"/>
</dbReference>
<dbReference type="PANTHER" id="PTHR14221">
    <property type="entry name" value="WD REPEAT DOMAIN 44"/>
    <property type="match status" value="1"/>
</dbReference>
<reference evidence="7" key="1">
    <citation type="submission" date="2021-02" db="EMBL/GenBank/DDBJ databases">
        <authorList>
            <person name="Nowell W R."/>
        </authorList>
    </citation>
    <scope>NUCLEOTIDE SEQUENCE</scope>
</reference>
<feature type="region of interest" description="Disordered" evidence="5">
    <location>
        <begin position="35"/>
        <end position="54"/>
    </location>
</feature>
<dbReference type="EMBL" id="CAJNOJ010000069">
    <property type="protein sequence ID" value="CAF1025954.1"/>
    <property type="molecule type" value="Genomic_DNA"/>
</dbReference>
<dbReference type="OrthoDB" id="1932312at2759"/>
<feature type="region of interest" description="Disordered" evidence="5">
    <location>
        <begin position="1"/>
        <end position="28"/>
    </location>
</feature>
<dbReference type="InterPro" id="IPR036322">
    <property type="entry name" value="WD40_repeat_dom_sf"/>
</dbReference>
<evidence type="ECO:0000256" key="3">
    <source>
        <dbReference type="ARBA" id="ARBA00022737"/>
    </source>
</evidence>
<dbReference type="SUPFAM" id="SSF56219">
    <property type="entry name" value="DNase I-like"/>
    <property type="match status" value="1"/>
</dbReference>
<dbReference type="SUPFAM" id="SSF50978">
    <property type="entry name" value="WD40 repeat-like"/>
    <property type="match status" value="1"/>
</dbReference>
<gene>
    <name evidence="7" type="ORF">EDS130_LOCUS16147</name>
</gene>
<accession>A0A814IQS3</accession>
<organism evidence="7 8">
    <name type="scientific">Adineta ricciae</name>
    <name type="common">Rotifer</name>
    <dbReference type="NCBI Taxonomy" id="249248"/>
    <lineage>
        <taxon>Eukaryota</taxon>
        <taxon>Metazoa</taxon>
        <taxon>Spiralia</taxon>
        <taxon>Gnathifera</taxon>
        <taxon>Rotifera</taxon>
        <taxon>Eurotatoria</taxon>
        <taxon>Bdelloidea</taxon>
        <taxon>Adinetida</taxon>
        <taxon>Adinetidae</taxon>
        <taxon>Adineta</taxon>
    </lineage>
</organism>
<feature type="region of interest" description="Disordered" evidence="5">
    <location>
        <begin position="278"/>
        <end position="323"/>
    </location>
</feature>
<dbReference type="InterPro" id="IPR040324">
    <property type="entry name" value="WDR44/Dgr2"/>
</dbReference>
<feature type="repeat" description="WD" evidence="4">
    <location>
        <begin position="493"/>
        <end position="533"/>
    </location>
</feature>
<feature type="domain" description="Inositol polyphosphate-related phosphatase" evidence="6">
    <location>
        <begin position="757"/>
        <end position="1167"/>
    </location>
</feature>
<feature type="compositionally biased region" description="Acidic residues" evidence="5">
    <location>
        <begin position="1"/>
        <end position="20"/>
    </location>
</feature>
<dbReference type="InterPro" id="IPR036691">
    <property type="entry name" value="Endo/exonu/phosph_ase_sf"/>
</dbReference>
<dbReference type="InterPro" id="IPR001680">
    <property type="entry name" value="WD40_rpt"/>
</dbReference>
<dbReference type="SMART" id="SM00320">
    <property type="entry name" value="WD40"/>
    <property type="match status" value="6"/>
</dbReference>
<comment type="caution">
    <text evidence="7">The sequence shown here is derived from an EMBL/GenBank/DDBJ whole genome shotgun (WGS) entry which is preliminary data.</text>
</comment>
<evidence type="ECO:0000313" key="7">
    <source>
        <dbReference type="EMBL" id="CAF1025954.1"/>
    </source>
</evidence>